<dbReference type="Pfam" id="PF07859">
    <property type="entry name" value="Abhydrolase_3"/>
    <property type="match status" value="1"/>
</dbReference>
<gene>
    <name evidence="3" type="ORF">NS184_08315</name>
</gene>
<dbReference type="STRING" id="33881.NS184_08315"/>
<dbReference type="PATRIC" id="fig|33881.3.peg.1989"/>
<dbReference type="Proteomes" id="UP000078252">
    <property type="component" value="Unassembled WGS sequence"/>
</dbReference>
<dbReference type="InterPro" id="IPR050300">
    <property type="entry name" value="GDXG_lipolytic_enzyme"/>
</dbReference>
<dbReference type="AlphaFoldDB" id="A0A175RUG0"/>
<feature type="domain" description="Alpha/beta hydrolase fold-3" evidence="2">
    <location>
        <begin position="30"/>
        <end position="241"/>
    </location>
</feature>
<evidence type="ECO:0000256" key="1">
    <source>
        <dbReference type="ARBA" id="ARBA00022801"/>
    </source>
</evidence>
<evidence type="ECO:0000259" key="2">
    <source>
        <dbReference type="Pfam" id="PF07859"/>
    </source>
</evidence>
<dbReference type="Gene3D" id="3.40.50.1820">
    <property type="entry name" value="alpha/beta hydrolase"/>
    <property type="match status" value="1"/>
</dbReference>
<dbReference type="OrthoDB" id="9803828at2"/>
<organism evidence="3 4">
    <name type="scientific">Curtobacterium luteum</name>
    <dbReference type="NCBI Taxonomy" id="33881"/>
    <lineage>
        <taxon>Bacteria</taxon>
        <taxon>Bacillati</taxon>
        <taxon>Actinomycetota</taxon>
        <taxon>Actinomycetes</taxon>
        <taxon>Micrococcales</taxon>
        <taxon>Microbacteriaceae</taxon>
        <taxon>Curtobacterium</taxon>
    </lineage>
</organism>
<evidence type="ECO:0000313" key="4">
    <source>
        <dbReference type="Proteomes" id="UP000078252"/>
    </source>
</evidence>
<sequence>MTTTDRTLDGPHGPLRIRVHTTDGPARAALVWSHGGGFVFGDLDMPESAQTARELAARGVTTVEVEYRLAPSDERPDGVHFPVPQDEVRHVLATVRADASLDTGGRDWAIGGASAGASITASAALRLVADGQAPRLVLLAYPTVHAELPPLSDELAAAMEGVDPARRFTPESVRQMNANHASGATAGVFAGGADLTGFPPTCIVDSERDDLRASGAAFAEELREAGVPVTSVVEPGTFHGHLNDEGTPEALRTIDRFAAFLLAD</sequence>
<protein>
    <recommendedName>
        <fullName evidence="2">Alpha/beta hydrolase fold-3 domain-containing protein</fullName>
    </recommendedName>
</protein>
<name>A0A175RUG0_9MICO</name>
<dbReference type="PANTHER" id="PTHR48081:SF8">
    <property type="entry name" value="ALPHA_BETA HYDROLASE FOLD-3 DOMAIN-CONTAINING PROTEIN-RELATED"/>
    <property type="match status" value="1"/>
</dbReference>
<comment type="caution">
    <text evidence="3">The sequence shown here is derived from an EMBL/GenBank/DDBJ whole genome shotgun (WGS) entry which is preliminary data.</text>
</comment>
<dbReference type="GO" id="GO:0016787">
    <property type="term" value="F:hydrolase activity"/>
    <property type="evidence" value="ECO:0007669"/>
    <property type="project" value="UniProtKB-KW"/>
</dbReference>
<evidence type="ECO:0000313" key="3">
    <source>
        <dbReference type="EMBL" id="KTR07111.1"/>
    </source>
</evidence>
<dbReference type="RefSeq" id="WP_058725643.1">
    <property type="nucleotide sequence ID" value="NZ_LDQC01000043.1"/>
</dbReference>
<dbReference type="SUPFAM" id="SSF53474">
    <property type="entry name" value="alpha/beta-Hydrolases"/>
    <property type="match status" value="1"/>
</dbReference>
<dbReference type="EMBL" id="LDQC01000043">
    <property type="protein sequence ID" value="KTR07111.1"/>
    <property type="molecule type" value="Genomic_DNA"/>
</dbReference>
<dbReference type="PANTHER" id="PTHR48081">
    <property type="entry name" value="AB HYDROLASE SUPERFAMILY PROTEIN C4A8.06C"/>
    <property type="match status" value="1"/>
</dbReference>
<reference evidence="3 4" key="1">
    <citation type="journal article" date="2016" name="Front. Microbiol.">
        <title>Genomic Resource of Rice Seed Associated Bacteria.</title>
        <authorList>
            <person name="Midha S."/>
            <person name="Bansal K."/>
            <person name="Sharma S."/>
            <person name="Kumar N."/>
            <person name="Patil P.P."/>
            <person name="Chaudhry V."/>
            <person name="Patil P.B."/>
        </authorList>
    </citation>
    <scope>NUCLEOTIDE SEQUENCE [LARGE SCALE GENOMIC DNA]</scope>
    <source>
        <strain evidence="3 4">NS184</strain>
    </source>
</reference>
<proteinExistence type="predicted"/>
<accession>A0A175RUG0</accession>
<keyword evidence="1" id="KW-0378">Hydrolase</keyword>
<dbReference type="InterPro" id="IPR013094">
    <property type="entry name" value="AB_hydrolase_3"/>
</dbReference>
<dbReference type="InterPro" id="IPR029058">
    <property type="entry name" value="AB_hydrolase_fold"/>
</dbReference>